<keyword evidence="4" id="KW-1185">Reference proteome</keyword>
<feature type="chain" id="PRO_5046132956" description="LTXXQ motif family protein" evidence="2">
    <location>
        <begin position="24"/>
        <end position="136"/>
    </location>
</feature>
<dbReference type="RefSeq" id="WP_262311111.1">
    <property type="nucleotide sequence ID" value="NZ_CP106679.1"/>
</dbReference>
<evidence type="ECO:0000256" key="1">
    <source>
        <dbReference type="SAM" id="Coils"/>
    </source>
</evidence>
<keyword evidence="2" id="KW-0732">Signal</keyword>
<proteinExistence type="predicted"/>
<dbReference type="Proteomes" id="UP001065174">
    <property type="component" value="Chromosome"/>
</dbReference>
<name>A0ABY6CT38_9BACT</name>
<gene>
    <name evidence="3" type="ORF">N6H18_06920</name>
</gene>
<evidence type="ECO:0000313" key="3">
    <source>
        <dbReference type="EMBL" id="UXP33684.1"/>
    </source>
</evidence>
<sequence>MMKLKVLSTLIVLVTMISFHSQAQPGGRMDPKDMVMREKQNLYSKAEGLSDDQKLIIDGVYDEFAQSIIETFEEGRQNRNRDEMRQKMEALRLEKDELMKDILREDQYAVYVEITEAQRKRMQERQENRPSDQAPQ</sequence>
<evidence type="ECO:0000256" key="2">
    <source>
        <dbReference type="SAM" id="SignalP"/>
    </source>
</evidence>
<evidence type="ECO:0000313" key="4">
    <source>
        <dbReference type="Proteomes" id="UP001065174"/>
    </source>
</evidence>
<evidence type="ECO:0008006" key="5">
    <source>
        <dbReference type="Google" id="ProtNLM"/>
    </source>
</evidence>
<feature type="signal peptide" evidence="2">
    <location>
        <begin position="1"/>
        <end position="23"/>
    </location>
</feature>
<reference evidence="3" key="1">
    <citation type="submission" date="2022-09" db="EMBL/GenBank/DDBJ databases">
        <title>Comparative genomics and taxonomic characterization of three novel marine species of genus Reichenbachiella exhibiting antioxidant and polysaccharide degradation activities.</title>
        <authorList>
            <person name="Muhammad N."/>
            <person name="Lee Y.-J."/>
            <person name="Ko J."/>
            <person name="Kim S.-G."/>
        </authorList>
    </citation>
    <scope>NUCLEOTIDE SEQUENCE</scope>
    <source>
        <strain evidence="3">BKB1-1</strain>
    </source>
</reference>
<organism evidence="3 4">
    <name type="scientific">Reichenbachiella agarivorans</name>
    <dbReference type="NCBI Taxonomy" id="2979464"/>
    <lineage>
        <taxon>Bacteria</taxon>
        <taxon>Pseudomonadati</taxon>
        <taxon>Bacteroidota</taxon>
        <taxon>Cytophagia</taxon>
        <taxon>Cytophagales</taxon>
        <taxon>Reichenbachiellaceae</taxon>
        <taxon>Reichenbachiella</taxon>
    </lineage>
</organism>
<accession>A0ABY6CT38</accession>
<feature type="coiled-coil region" evidence="1">
    <location>
        <begin position="74"/>
        <end position="101"/>
    </location>
</feature>
<keyword evidence="1" id="KW-0175">Coiled coil</keyword>
<protein>
    <recommendedName>
        <fullName evidence="5">LTXXQ motif family protein</fullName>
    </recommendedName>
</protein>
<dbReference type="EMBL" id="CP106679">
    <property type="protein sequence ID" value="UXP33684.1"/>
    <property type="molecule type" value="Genomic_DNA"/>
</dbReference>